<dbReference type="RefSeq" id="WP_106256189.1">
    <property type="nucleotide sequence ID" value="NZ_CAWNSW010000007.1"/>
</dbReference>
<accession>A0A2T1EB20</accession>
<evidence type="ECO:0000313" key="1">
    <source>
        <dbReference type="EMBL" id="PSB29908.1"/>
    </source>
</evidence>
<organism evidence="1 2">
    <name type="scientific">Stenomitos frigidus ULC18</name>
    <dbReference type="NCBI Taxonomy" id="2107698"/>
    <lineage>
        <taxon>Bacteria</taxon>
        <taxon>Bacillati</taxon>
        <taxon>Cyanobacteriota</taxon>
        <taxon>Cyanophyceae</taxon>
        <taxon>Leptolyngbyales</taxon>
        <taxon>Leptolyngbyaceae</taxon>
        <taxon>Stenomitos</taxon>
    </lineage>
</organism>
<reference evidence="1 2" key="2">
    <citation type="submission" date="2018-03" db="EMBL/GenBank/DDBJ databases">
        <title>The ancient ancestry and fast evolution of plastids.</title>
        <authorList>
            <person name="Moore K.R."/>
            <person name="Magnabosco C."/>
            <person name="Momper L."/>
            <person name="Gold D.A."/>
            <person name="Bosak T."/>
            <person name="Fournier G.P."/>
        </authorList>
    </citation>
    <scope>NUCLEOTIDE SEQUENCE [LARGE SCALE GENOMIC DNA]</scope>
    <source>
        <strain evidence="1 2">ULC18</strain>
    </source>
</reference>
<dbReference type="AlphaFoldDB" id="A0A2T1EB20"/>
<gene>
    <name evidence="1" type="ORF">C7B82_10165</name>
</gene>
<name>A0A2T1EB20_9CYAN</name>
<dbReference type="OrthoDB" id="488725at2"/>
<protein>
    <submittedName>
        <fullName evidence="1">Uncharacterized protein</fullName>
    </submittedName>
</protein>
<evidence type="ECO:0000313" key="2">
    <source>
        <dbReference type="Proteomes" id="UP000239576"/>
    </source>
</evidence>
<proteinExistence type="predicted"/>
<dbReference type="EMBL" id="PVWK01000057">
    <property type="protein sequence ID" value="PSB29908.1"/>
    <property type="molecule type" value="Genomic_DNA"/>
</dbReference>
<dbReference type="Proteomes" id="UP000239576">
    <property type="component" value="Unassembled WGS sequence"/>
</dbReference>
<sequence>MLKRLIEALLMGKRKQNSDAAIAAQNWDRGLGTSHDFKPICVKFPPLIDALLRAMESRSDYIRAAVERQLKDDGLLTSDQPTEEGKNA</sequence>
<keyword evidence="2" id="KW-1185">Reference proteome</keyword>
<comment type="caution">
    <text evidence="1">The sequence shown here is derived from an EMBL/GenBank/DDBJ whole genome shotgun (WGS) entry which is preliminary data.</text>
</comment>
<reference evidence="2" key="1">
    <citation type="submission" date="2018-02" db="EMBL/GenBank/DDBJ databases">
        <authorList>
            <person name="Moore K."/>
            <person name="Momper L."/>
        </authorList>
    </citation>
    <scope>NUCLEOTIDE SEQUENCE [LARGE SCALE GENOMIC DNA]</scope>
    <source>
        <strain evidence="2">ULC18</strain>
    </source>
</reference>